<sequence length="123" mass="13927">MKNSNDNFLIGRLRSLKFALKGMLLLITTEHSIMVQFFIAIVMTFVGYFMEISSLEWMFQWLAIGLVLVAESLNTAIEKLLDFIHPAYNKRIGFIKDISAGAATFAAIIAIFIGIIIYMPKFL</sequence>
<reference evidence="20 21" key="1">
    <citation type="submission" date="2018-11" db="EMBL/GenBank/DDBJ databases">
        <title>Aureibaculum marinum gen. nov., sp. nov., a member of the family Flavobacteriaceae isolated from the Bohai Sea.</title>
        <authorList>
            <person name="Ji X."/>
        </authorList>
    </citation>
    <scope>NUCLEOTIDE SEQUENCE [LARGE SCALE GENOMIC DNA]</scope>
    <source>
        <strain evidence="20 21">BH-SD17</strain>
    </source>
</reference>
<evidence type="ECO:0000256" key="10">
    <source>
        <dbReference type="ARBA" id="ARBA00022989"/>
    </source>
</evidence>
<dbReference type="Pfam" id="PF01219">
    <property type="entry name" value="DAGK_prokar"/>
    <property type="match status" value="1"/>
</dbReference>
<dbReference type="GO" id="GO:0046872">
    <property type="term" value="F:metal ion binding"/>
    <property type="evidence" value="ECO:0007669"/>
    <property type="project" value="UniProtKB-KW"/>
</dbReference>
<proteinExistence type="inferred from homology"/>
<evidence type="ECO:0000256" key="4">
    <source>
        <dbReference type="ARBA" id="ARBA00022516"/>
    </source>
</evidence>
<keyword evidence="6 19" id="KW-0812">Transmembrane</keyword>
<dbReference type="GO" id="GO:0016301">
    <property type="term" value="F:kinase activity"/>
    <property type="evidence" value="ECO:0007669"/>
    <property type="project" value="UniProtKB-KW"/>
</dbReference>
<feature type="transmembrane region" description="Helical" evidence="19">
    <location>
        <begin position="98"/>
        <end position="119"/>
    </location>
</feature>
<comment type="cofactor">
    <cofactor evidence="18">
        <name>Mg(2+)</name>
        <dbReference type="ChEBI" id="CHEBI:18420"/>
    </cofactor>
    <text evidence="18">Mn(2+), Zn(2+), Cd(2+) and Co(2+) support activity to lesser extents.</text>
</comment>
<keyword evidence="12 19" id="KW-0472">Membrane</keyword>
<dbReference type="GO" id="GO:0008654">
    <property type="term" value="P:phospholipid biosynthetic process"/>
    <property type="evidence" value="ECO:0007669"/>
    <property type="project" value="UniProtKB-KW"/>
</dbReference>
<keyword evidence="3" id="KW-1003">Cell membrane</keyword>
<feature type="binding site" evidence="17">
    <location>
        <position position="78"/>
    </location>
    <ligand>
        <name>ATP</name>
        <dbReference type="ChEBI" id="CHEBI:30616"/>
    </ligand>
</feature>
<evidence type="ECO:0000256" key="7">
    <source>
        <dbReference type="ARBA" id="ARBA00022741"/>
    </source>
</evidence>
<dbReference type="InterPro" id="IPR036945">
    <property type="entry name" value="DAGK_sf"/>
</dbReference>
<keyword evidence="5" id="KW-0808">Transferase</keyword>
<accession>A0A3N4P1I0</accession>
<evidence type="ECO:0000313" key="20">
    <source>
        <dbReference type="EMBL" id="RPD93243.1"/>
    </source>
</evidence>
<keyword evidence="11" id="KW-0443">Lipid metabolism</keyword>
<evidence type="ECO:0000256" key="6">
    <source>
        <dbReference type="ARBA" id="ARBA00022692"/>
    </source>
</evidence>
<evidence type="ECO:0000256" key="11">
    <source>
        <dbReference type="ARBA" id="ARBA00023098"/>
    </source>
</evidence>
<dbReference type="OrthoDB" id="1493837at2"/>
<evidence type="ECO:0000256" key="14">
    <source>
        <dbReference type="ARBA" id="ARBA00023264"/>
    </source>
</evidence>
<evidence type="ECO:0000256" key="9">
    <source>
        <dbReference type="ARBA" id="ARBA00022840"/>
    </source>
</evidence>
<evidence type="ECO:0000256" key="13">
    <source>
        <dbReference type="ARBA" id="ARBA00023209"/>
    </source>
</evidence>
<evidence type="ECO:0000256" key="19">
    <source>
        <dbReference type="SAM" id="Phobius"/>
    </source>
</evidence>
<evidence type="ECO:0000256" key="17">
    <source>
        <dbReference type="PIRSR" id="PIRSR600829-3"/>
    </source>
</evidence>
<feature type="binding site" evidence="16">
    <location>
        <position position="71"/>
    </location>
    <ligand>
        <name>substrate</name>
    </ligand>
</feature>
<organism evidence="20 21">
    <name type="scientific">Aureibaculum marinum</name>
    <dbReference type="NCBI Taxonomy" id="2487930"/>
    <lineage>
        <taxon>Bacteria</taxon>
        <taxon>Pseudomonadati</taxon>
        <taxon>Bacteroidota</taxon>
        <taxon>Flavobacteriia</taxon>
        <taxon>Flavobacteriales</taxon>
        <taxon>Flavobacteriaceae</taxon>
        <taxon>Aureibaculum</taxon>
    </lineage>
</organism>
<evidence type="ECO:0000256" key="2">
    <source>
        <dbReference type="ARBA" id="ARBA00005967"/>
    </source>
</evidence>
<comment type="subcellular location">
    <subcellularLocation>
        <location evidence="1">Cell membrane</location>
        <topology evidence="1">Multi-pass membrane protein</topology>
    </subcellularLocation>
</comment>
<dbReference type="Proteomes" id="UP000270856">
    <property type="component" value="Unassembled WGS sequence"/>
</dbReference>
<feature type="binding site" evidence="17">
    <location>
        <position position="30"/>
    </location>
    <ligand>
        <name>ATP</name>
        <dbReference type="ChEBI" id="CHEBI:30616"/>
    </ligand>
</feature>
<feature type="transmembrane region" description="Helical" evidence="19">
    <location>
        <begin position="58"/>
        <end position="77"/>
    </location>
</feature>
<dbReference type="RefSeq" id="WP_123898949.1">
    <property type="nucleotide sequence ID" value="NZ_RPFJ01000032.1"/>
</dbReference>
<evidence type="ECO:0000256" key="8">
    <source>
        <dbReference type="ARBA" id="ARBA00022777"/>
    </source>
</evidence>
<keyword evidence="14" id="KW-1208">Phospholipid metabolism</keyword>
<dbReference type="InterPro" id="IPR033717">
    <property type="entry name" value="UDPK"/>
</dbReference>
<evidence type="ECO:0000256" key="18">
    <source>
        <dbReference type="PIRSR" id="PIRSR600829-4"/>
    </source>
</evidence>
<keyword evidence="18" id="KW-0479">Metal-binding</keyword>
<evidence type="ECO:0000256" key="12">
    <source>
        <dbReference type="ARBA" id="ARBA00023136"/>
    </source>
</evidence>
<feature type="binding site" evidence="18">
    <location>
        <position position="78"/>
    </location>
    <ligand>
        <name>a divalent metal cation</name>
        <dbReference type="ChEBI" id="CHEBI:60240"/>
    </ligand>
</feature>
<feature type="active site" description="Proton acceptor" evidence="15">
    <location>
        <position position="71"/>
    </location>
</feature>
<keyword evidence="7 17" id="KW-0547">Nucleotide-binding</keyword>
<dbReference type="GO" id="GO:0005886">
    <property type="term" value="C:plasma membrane"/>
    <property type="evidence" value="ECO:0007669"/>
    <property type="project" value="UniProtKB-SubCell"/>
</dbReference>
<feature type="binding site" evidence="17">
    <location>
        <begin position="96"/>
        <end position="97"/>
    </location>
    <ligand>
        <name>ATP</name>
        <dbReference type="ChEBI" id="CHEBI:30616"/>
    </ligand>
</feature>
<dbReference type="EMBL" id="RPFJ01000032">
    <property type="protein sequence ID" value="RPD93243.1"/>
    <property type="molecule type" value="Genomic_DNA"/>
</dbReference>
<evidence type="ECO:0000256" key="3">
    <source>
        <dbReference type="ARBA" id="ARBA00022475"/>
    </source>
</evidence>
<keyword evidence="18" id="KW-0460">Magnesium</keyword>
<dbReference type="InterPro" id="IPR000829">
    <property type="entry name" value="DAGK"/>
</dbReference>
<dbReference type="Gene3D" id="1.10.287.3610">
    <property type="match status" value="1"/>
</dbReference>
<keyword evidence="9 17" id="KW-0067">ATP-binding</keyword>
<dbReference type="PANTHER" id="PTHR34299">
    <property type="entry name" value="DIACYLGLYCEROL KINASE"/>
    <property type="match status" value="1"/>
</dbReference>
<evidence type="ECO:0000313" key="21">
    <source>
        <dbReference type="Proteomes" id="UP000270856"/>
    </source>
</evidence>
<keyword evidence="10 19" id="KW-1133">Transmembrane helix</keyword>
<comment type="similarity">
    <text evidence="2">Belongs to the bacterial diacylglycerol kinase family.</text>
</comment>
<protein>
    <submittedName>
        <fullName evidence="20">Diacylglycerol kinase family protein</fullName>
    </submittedName>
</protein>
<dbReference type="CDD" id="cd14265">
    <property type="entry name" value="UDPK_IM_like"/>
    <property type="match status" value="1"/>
</dbReference>
<evidence type="ECO:0000256" key="1">
    <source>
        <dbReference type="ARBA" id="ARBA00004651"/>
    </source>
</evidence>
<evidence type="ECO:0000256" key="16">
    <source>
        <dbReference type="PIRSR" id="PIRSR600829-2"/>
    </source>
</evidence>
<comment type="caution">
    <text evidence="20">The sequence shown here is derived from an EMBL/GenBank/DDBJ whole genome shotgun (WGS) entry which is preliminary data.</text>
</comment>
<dbReference type="AlphaFoldDB" id="A0A3N4P1I0"/>
<name>A0A3N4P1I0_9FLAO</name>
<dbReference type="GO" id="GO:0005524">
    <property type="term" value="F:ATP binding"/>
    <property type="evidence" value="ECO:0007669"/>
    <property type="project" value="UniProtKB-KW"/>
</dbReference>
<evidence type="ECO:0000256" key="5">
    <source>
        <dbReference type="ARBA" id="ARBA00022679"/>
    </source>
</evidence>
<keyword evidence="21" id="KW-1185">Reference proteome</keyword>
<keyword evidence="8 20" id="KW-0418">Kinase</keyword>
<dbReference type="PANTHER" id="PTHR34299:SF1">
    <property type="entry name" value="DIACYLGLYCEROL KINASE"/>
    <property type="match status" value="1"/>
</dbReference>
<gene>
    <name evidence="20" type="ORF">EGM88_13500</name>
</gene>
<evidence type="ECO:0000256" key="15">
    <source>
        <dbReference type="PIRSR" id="PIRSR600829-1"/>
    </source>
</evidence>
<keyword evidence="13" id="KW-0594">Phospholipid biosynthesis</keyword>
<feature type="transmembrane region" description="Helical" evidence="19">
    <location>
        <begin position="22"/>
        <end position="46"/>
    </location>
</feature>
<feature type="binding site" evidence="18">
    <location>
        <position position="30"/>
    </location>
    <ligand>
        <name>a divalent metal cation</name>
        <dbReference type="ChEBI" id="CHEBI:60240"/>
    </ligand>
</feature>
<keyword evidence="4" id="KW-0444">Lipid biosynthesis</keyword>